<dbReference type="EC" id="2.6.1.102" evidence="9"/>
<accession>A0A383RH05</accession>
<evidence type="ECO:0000256" key="6">
    <source>
        <dbReference type="PIRSR" id="PIRSR000390-1"/>
    </source>
</evidence>
<name>A0A383RH05_PAEAL</name>
<dbReference type="InterPro" id="IPR000653">
    <property type="entry name" value="DegT/StrS_aminotransferase"/>
</dbReference>
<dbReference type="PANTHER" id="PTHR30244:SF34">
    <property type="entry name" value="DTDP-4-AMINO-4,6-DIDEOXYGALACTOSE TRANSAMINASE"/>
    <property type="match status" value="1"/>
</dbReference>
<dbReference type="InterPro" id="IPR015424">
    <property type="entry name" value="PyrdxlP-dep_Trfase"/>
</dbReference>
<keyword evidence="2 9" id="KW-0032">Aminotransferase</keyword>
<evidence type="ECO:0000256" key="2">
    <source>
        <dbReference type="ARBA" id="ARBA00022576"/>
    </source>
</evidence>
<evidence type="ECO:0000256" key="1">
    <source>
        <dbReference type="ARBA" id="ARBA00001933"/>
    </source>
</evidence>
<dbReference type="PANTHER" id="PTHR30244">
    <property type="entry name" value="TRANSAMINASE"/>
    <property type="match status" value="1"/>
</dbReference>
<dbReference type="SUPFAM" id="SSF53383">
    <property type="entry name" value="PLP-dependent transferases"/>
    <property type="match status" value="1"/>
</dbReference>
<evidence type="ECO:0000256" key="7">
    <source>
        <dbReference type="PIRSR" id="PIRSR000390-2"/>
    </source>
</evidence>
<dbReference type="GO" id="GO:0030170">
    <property type="term" value="F:pyridoxal phosphate binding"/>
    <property type="evidence" value="ECO:0007669"/>
    <property type="project" value="TreeGrafter"/>
</dbReference>
<dbReference type="Gene3D" id="3.90.1150.10">
    <property type="entry name" value="Aspartate Aminotransferase, domain 1"/>
    <property type="match status" value="1"/>
</dbReference>
<evidence type="ECO:0000313" key="10">
    <source>
        <dbReference type="Proteomes" id="UP000304148"/>
    </source>
</evidence>
<feature type="modified residue" description="N6-(pyridoxal phosphate)lysine" evidence="7">
    <location>
        <position position="184"/>
    </location>
</feature>
<proteinExistence type="inferred from homology"/>
<dbReference type="Gene3D" id="3.40.640.10">
    <property type="entry name" value="Type I PLP-dependent aspartate aminotransferase-like (Major domain)"/>
    <property type="match status" value="1"/>
</dbReference>
<dbReference type="CDD" id="cd00616">
    <property type="entry name" value="AHBA_syn"/>
    <property type="match status" value="1"/>
</dbReference>
<evidence type="ECO:0000256" key="4">
    <source>
        <dbReference type="ARBA" id="ARBA00022898"/>
    </source>
</evidence>
<evidence type="ECO:0000256" key="8">
    <source>
        <dbReference type="RuleBase" id="RU004508"/>
    </source>
</evidence>
<comment type="cofactor">
    <cofactor evidence="1">
        <name>pyridoxal 5'-phosphate</name>
        <dbReference type="ChEBI" id="CHEBI:597326"/>
    </cofactor>
</comment>
<evidence type="ECO:0000313" key="9">
    <source>
        <dbReference type="EMBL" id="SYX85619.1"/>
    </source>
</evidence>
<feature type="active site" description="Proton acceptor" evidence="6">
    <location>
        <position position="184"/>
    </location>
</feature>
<dbReference type="AlphaFoldDB" id="A0A383RH05"/>
<dbReference type="EMBL" id="LS992241">
    <property type="protein sequence ID" value="SYX85619.1"/>
    <property type="molecule type" value="Genomic_DNA"/>
</dbReference>
<evidence type="ECO:0000256" key="3">
    <source>
        <dbReference type="ARBA" id="ARBA00022679"/>
    </source>
</evidence>
<dbReference type="RefSeq" id="WP_138187444.1">
    <property type="nucleotide sequence ID" value="NZ_LS992241.1"/>
</dbReference>
<dbReference type="GO" id="GO:0102933">
    <property type="term" value="F:GDP-4-dehydro-6-deoxy-D-mannose-4-aminotransferase activity"/>
    <property type="evidence" value="ECO:0007669"/>
    <property type="project" value="UniProtKB-EC"/>
</dbReference>
<comment type="similarity">
    <text evidence="5 8">Belongs to the DegT/DnrJ/EryC1 family.</text>
</comment>
<dbReference type="InterPro" id="IPR015422">
    <property type="entry name" value="PyrdxlP-dep_Trfase_small"/>
</dbReference>
<dbReference type="GO" id="GO:0000271">
    <property type="term" value="P:polysaccharide biosynthetic process"/>
    <property type="evidence" value="ECO:0007669"/>
    <property type="project" value="TreeGrafter"/>
</dbReference>
<keyword evidence="3 9" id="KW-0808">Transferase</keyword>
<organism evidence="9 10">
    <name type="scientific">Paenibacillus alvei</name>
    <name type="common">Bacillus alvei</name>
    <dbReference type="NCBI Taxonomy" id="44250"/>
    <lineage>
        <taxon>Bacteria</taxon>
        <taxon>Bacillati</taxon>
        <taxon>Bacillota</taxon>
        <taxon>Bacilli</taxon>
        <taxon>Bacillales</taxon>
        <taxon>Paenibacillaceae</taxon>
        <taxon>Paenibacillus</taxon>
    </lineage>
</organism>
<protein>
    <submittedName>
        <fullName evidence="9">GDP-perosamine synthase</fullName>
        <ecNumber evidence="9">2.6.1.102</ecNumber>
    </submittedName>
</protein>
<dbReference type="InterPro" id="IPR015421">
    <property type="entry name" value="PyrdxlP-dep_Trfase_major"/>
</dbReference>
<dbReference type="Proteomes" id="UP000304148">
    <property type="component" value="Chromosome"/>
</dbReference>
<gene>
    <name evidence="9" type="primary">per</name>
    <name evidence="9" type="ORF">PBLR_14041</name>
</gene>
<keyword evidence="4 7" id="KW-0663">Pyridoxal phosphate</keyword>
<sequence>MNKYYPIATPILNGNETKYVLDCLNTTWISSNGPYLDQFEQQFAAFCQSKHAIACSNGTTALHLALLAHGVEPGDEVIVPTLTFVATANAVTYCGAVPVFVDIEADTWNMDIRAIEQKITSRTKGIIAVHLYGHPADMDPIMELAHKYDLFVIEDAAEAIGAQYKGRIAGALGHTATFSLFGNKVITTGEGGIVTTNNEAIAEKIRLLRGQGIDKNKKYWHPVIGYNYRMTNIQAAIGCAQLEKVEWHIRERIRVAMHYYDYLKHDSRLTLPVQRIWAKNVFWMFSIVLNGYSEQQRDHVMQQLKEQGIETRPFFYPMHILPPYRDGQLYEEYPIANRIASQGMNLPSHGELTKQDIQYICQSLQDIL</sequence>
<dbReference type="FunFam" id="3.40.640.10:FF:000090">
    <property type="entry name" value="Pyridoxal phosphate-dependent aminotransferase"/>
    <property type="match status" value="1"/>
</dbReference>
<dbReference type="Pfam" id="PF01041">
    <property type="entry name" value="DegT_DnrJ_EryC1"/>
    <property type="match status" value="1"/>
</dbReference>
<evidence type="ECO:0000256" key="5">
    <source>
        <dbReference type="ARBA" id="ARBA00037999"/>
    </source>
</evidence>
<reference evidence="10" key="1">
    <citation type="submission" date="2018-08" db="EMBL/GenBank/DDBJ databases">
        <authorList>
            <person name="Chevrot R."/>
        </authorList>
    </citation>
    <scope>NUCLEOTIDE SEQUENCE [LARGE SCALE GENOMIC DNA]</scope>
</reference>
<dbReference type="PIRSF" id="PIRSF000390">
    <property type="entry name" value="PLP_StrS"/>
    <property type="match status" value="1"/>
</dbReference>